<sequence length="548" mass="64951">MCETNNAKWILKKIYKKRDETGDVRFVFSSENEKINAHKLILASASKYFENLFYGSNQKECEEIEIQINEDISEKCYLGYIHFIYNGSIDKSELAENDIIAILSLLARKKNPHMKQFIRNELNQLEIRVDNVGKIYSIAQNCECEELQNRCWSFIEFSSLVIISNTEVFVSFPLELVAKIIKSDTFFAEEIDIFKALIAWQESNANCDISELFNYIRYHYISDEDLKQHVYKLVDPPCIVDSFKKNFSRRKIPETSIEQAGKNQADKIIEKQELKVNLPEKILANLFCNELLKDVVIRCENFSFAAQKLILNVATDLSFPLIDVQVDEIYLSDFSFQTFQMVIDYIYTGIINLSGQNKYDLYELYRVAKKVRVKELLDAVDEQIRKIEIEPFNKLTERIKEFCKKIEKVEEKVNTLVELNWAPIKTIRFKCGCDTNWREDVYHYDCCDKIFRIEFEFYKVLEESQVDFNFIAENVKEEEYIYIYAGIESGNLNYVYHKKLKNLKKTNNCFRFEKQKIQFLHFWRGLGYGFKITKFTLKESRFLFFNQR</sequence>
<dbReference type="Gene3D" id="1.25.40.420">
    <property type="match status" value="1"/>
</dbReference>
<dbReference type="Gene3D" id="3.30.710.10">
    <property type="entry name" value="Potassium Channel Kv1.1, Chain A"/>
    <property type="match status" value="2"/>
</dbReference>
<organism evidence="3 4">
    <name type="scientific">Dinothrombium tinctorium</name>
    <dbReference type="NCBI Taxonomy" id="1965070"/>
    <lineage>
        <taxon>Eukaryota</taxon>
        <taxon>Metazoa</taxon>
        <taxon>Ecdysozoa</taxon>
        <taxon>Arthropoda</taxon>
        <taxon>Chelicerata</taxon>
        <taxon>Arachnida</taxon>
        <taxon>Acari</taxon>
        <taxon>Acariformes</taxon>
        <taxon>Trombidiformes</taxon>
        <taxon>Prostigmata</taxon>
        <taxon>Anystina</taxon>
        <taxon>Parasitengona</taxon>
        <taxon>Trombidioidea</taxon>
        <taxon>Trombidiidae</taxon>
        <taxon>Dinothrombium</taxon>
    </lineage>
</organism>
<dbReference type="GO" id="GO:0005737">
    <property type="term" value="C:cytoplasm"/>
    <property type="evidence" value="ECO:0007669"/>
    <property type="project" value="TreeGrafter"/>
</dbReference>
<dbReference type="STRING" id="1965070.A0A443QPP8"/>
<keyword evidence="1" id="KW-0175">Coiled coil</keyword>
<proteinExistence type="predicted"/>
<gene>
    <name evidence="3" type="ORF">B4U79_16357</name>
</gene>
<dbReference type="OrthoDB" id="8060820at2759"/>
<feature type="coiled-coil region" evidence="1">
    <location>
        <begin position="370"/>
        <end position="419"/>
    </location>
</feature>
<evidence type="ECO:0000259" key="2">
    <source>
        <dbReference type="PROSITE" id="PS50097"/>
    </source>
</evidence>
<dbReference type="PANTHER" id="PTHR46306:SF1">
    <property type="entry name" value="BTB_POZ DOMAIN-CONTAINING PROTEIN 9"/>
    <property type="match status" value="1"/>
</dbReference>
<dbReference type="SMART" id="SM00225">
    <property type="entry name" value="BTB"/>
    <property type="match status" value="2"/>
</dbReference>
<dbReference type="SUPFAM" id="SSF54695">
    <property type="entry name" value="POZ domain"/>
    <property type="match status" value="2"/>
</dbReference>
<accession>A0A443QPP8</accession>
<dbReference type="Pfam" id="PF00651">
    <property type="entry name" value="BTB"/>
    <property type="match status" value="2"/>
</dbReference>
<feature type="domain" description="BTB" evidence="2">
    <location>
        <begin position="293"/>
        <end position="355"/>
    </location>
</feature>
<name>A0A443QPP8_9ACAR</name>
<protein>
    <submittedName>
        <fullName evidence="3">BTB/POZ domain-containing protein 9-like protein</fullName>
    </submittedName>
</protein>
<dbReference type="EMBL" id="NCKU01005094">
    <property type="protein sequence ID" value="RWS05018.1"/>
    <property type="molecule type" value="Genomic_DNA"/>
</dbReference>
<dbReference type="PROSITE" id="PS50097">
    <property type="entry name" value="BTB"/>
    <property type="match status" value="2"/>
</dbReference>
<reference evidence="3 4" key="1">
    <citation type="journal article" date="2018" name="Gigascience">
        <title>Genomes of trombidid mites reveal novel predicted allergens and laterally-transferred genes associated with secondary metabolism.</title>
        <authorList>
            <person name="Dong X."/>
            <person name="Chaisiri K."/>
            <person name="Xia D."/>
            <person name="Armstrong S.D."/>
            <person name="Fang Y."/>
            <person name="Donnelly M.J."/>
            <person name="Kadowaki T."/>
            <person name="McGarry J.W."/>
            <person name="Darby A.C."/>
            <person name="Makepeace B.L."/>
        </authorList>
    </citation>
    <scope>NUCLEOTIDE SEQUENCE [LARGE SCALE GENOMIC DNA]</scope>
    <source>
        <strain evidence="3">UoL-WK</strain>
    </source>
</reference>
<dbReference type="InterPro" id="IPR000210">
    <property type="entry name" value="BTB/POZ_dom"/>
</dbReference>
<evidence type="ECO:0000256" key="1">
    <source>
        <dbReference type="SAM" id="Coils"/>
    </source>
</evidence>
<dbReference type="PANTHER" id="PTHR46306">
    <property type="entry name" value="BTB/POZ DOMAIN-CONTAINING PROTEIN 9"/>
    <property type="match status" value="1"/>
</dbReference>
<comment type="caution">
    <text evidence="3">The sequence shown here is derived from an EMBL/GenBank/DDBJ whole genome shotgun (WGS) entry which is preliminary data.</text>
</comment>
<dbReference type="SMART" id="SM00875">
    <property type="entry name" value="BACK"/>
    <property type="match status" value="1"/>
</dbReference>
<dbReference type="Pfam" id="PF07707">
    <property type="entry name" value="BACK"/>
    <property type="match status" value="1"/>
</dbReference>
<dbReference type="CDD" id="cd18186">
    <property type="entry name" value="BTB_POZ_ZBTB_KLHL-like"/>
    <property type="match status" value="2"/>
</dbReference>
<dbReference type="Proteomes" id="UP000285301">
    <property type="component" value="Unassembled WGS sequence"/>
</dbReference>
<feature type="domain" description="BTB" evidence="2">
    <location>
        <begin position="22"/>
        <end position="93"/>
    </location>
</feature>
<dbReference type="InterPro" id="IPR011705">
    <property type="entry name" value="BACK"/>
</dbReference>
<evidence type="ECO:0000313" key="4">
    <source>
        <dbReference type="Proteomes" id="UP000285301"/>
    </source>
</evidence>
<dbReference type="InterPro" id="IPR011333">
    <property type="entry name" value="SKP1/BTB/POZ_sf"/>
</dbReference>
<dbReference type="AlphaFoldDB" id="A0A443QPP8"/>
<evidence type="ECO:0000313" key="3">
    <source>
        <dbReference type="EMBL" id="RWS05018.1"/>
    </source>
</evidence>
<dbReference type="InterPro" id="IPR052407">
    <property type="entry name" value="BTB_POZ_domain_cont_9"/>
</dbReference>
<keyword evidence="4" id="KW-1185">Reference proteome</keyword>